<sequence length="307" mass="34539">MSARNQSRTPFSLLMAVYAGDTPSFVARALKSDTIEQSLMPNQVVIVCDGPLSRELSQLIDGYPTGLKTQLVHANRADQMPEFTIVRLQANKGLAHALNIGLKSCKYELVARADSDDISRPARFSVLIPLLASSGLDALGSAIQEFSKDEHAPGRIRYLPEGGSELRTYATLHSPLHHPSVAFRKTSVRRVGGYPENAGRFEDYRLWETMLIAGEHIGNIKEPLVLYRSDTAMYHRRGGMRMFRDELRLQNDFLQDGFISPTQYVRNILIRACYRLLPDQVRGCLYAIMTTLLNRFHGKSVNDSRKK</sequence>
<evidence type="ECO:0000256" key="3">
    <source>
        <dbReference type="ARBA" id="ARBA00022679"/>
    </source>
</evidence>
<dbReference type="GO" id="GO:0016757">
    <property type="term" value="F:glycosyltransferase activity"/>
    <property type="evidence" value="ECO:0007669"/>
    <property type="project" value="UniProtKB-KW"/>
</dbReference>
<comment type="caution">
    <text evidence="5">The sequence shown here is derived from an EMBL/GenBank/DDBJ whole genome shotgun (WGS) entry which is preliminary data.</text>
</comment>
<evidence type="ECO:0000259" key="4">
    <source>
        <dbReference type="Pfam" id="PF00535"/>
    </source>
</evidence>
<evidence type="ECO:0000256" key="1">
    <source>
        <dbReference type="ARBA" id="ARBA00006739"/>
    </source>
</evidence>
<dbReference type="AlphaFoldDB" id="A0A318MC58"/>
<dbReference type="InterPro" id="IPR029044">
    <property type="entry name" value="Nucleotide-diphossugar_trans"/>
</dbReference>
<keyword evidence="3 5" id="KW-0808">Transferase</keyword>
<organism evidence="5 6">
    <name type="scientific">Bifidobacterium asteroides</name>
    <dbReference type="NCBI Taxonomy" id="1684"/>
    <lineage>
        <taxon>Bacteria</taxon>
        <taxon>Bacillati</taxon>
        <taxon>Actinomycetota</taxon>
        <taxon>Actinomycetes</taxon>
        <taxon>Bifidobacteriales</taxon>
        <taxon>Bifidobacteriaceae</taxon>
        <taxon>Bifidobacterium</taxon>
    </lineage>
</organism>
<evidence type="ECO:0000313" key="6">
    <source>
        <dbReference type="Proteomes" id="UP000247744"/>
    </source>
</evidence>
<evidence type="ECO:0000313" key="5">
    <source>
        <dbReference type="EMBL" id="PXY85767.1"/>
    </source>
</evidence>
<dbReference type="RefSeq" id="WP_110451592.1">
    <property type="nucleotide sequence ID" value="NZ_QGLL01000001.1"/>
</dbReference>
<feature type="domain" description="Glycosyltransferase 2-like" evidence="4">
    <location>
        <begin position="23"/>
        <end position="182"/>
    </location>
</feature>
<dbReference type="InterPro" id="IPR050834">
    <property type="entry name" value="Glycosyltransf_2"/>
</dbReference>
<dbReference type="Gene3D" id="3.90.550.10">
    <property type="entry name" value="Spore Coat Polysaccharide Biosynthesis Protein SpsA, Chain A"/>
    <property type="match status" value="1"/>
</dbReference>
<dbReference type="Pfam" id="PF00535">
    <property type="entry name" value="Glycos_transf_2"/>
    <property type="match status" value="1"/>
</dbReference>
<dbReference type="PANTHER" id="PTHR43685">
    <property type="entry name" value="GLYCOSYLTRANSFERASE"/>
    <property type="match status" value="1"/>
</dbReference>
<name>A0A318MC58_9BIFI</name>
<dbReference type="SUPFAM" id="SSF53448">
    <property type="entry name" value="Nucleotide-diphospho-sugar transferases"/>
    <property type="match status" value="1"/>
</dbReference>
<dbReference type="InterPro" id="IPR001173">
    <property type="entry name" value="Glyco_trans_2-like"/>
</dbReference>
<dbReference type="Proteomes" id="UP000247744">
    <property type="component" value="Unassembled WGS sequence"/>
</dbReference>
<keyword evidence="2" id="KW-0328">Glycosyltransferase</keyword>
<dbReference type="PANTHER" id="PTHR43685:SF5">
    <property type="entry name" value="GLYCOSYLTRANSFERASE EPSE-RELATED"/>
    <property type="match status" value="1"/>
</dbReference>
<proteinExistence type="inferred from homology"/>
<protein>
    <submittedName>
        <fullName evidence="5">Glycosyl transferase family 2</fullName>
    </submittedName>
</protein>
<evidence type="ECO:0000256" key="2">
    <source>
        <dbReference type="ARBA" id="ARBA00022676"/>
    </source>
</evidence>
<dbReference type="OrthoDB" id="7665907at2"/>
<comment type="similarity">
    <text evidence="1">Belongs to the glycosyltransferase 2 family.</text>
</comment>
<accession>A0A318MC58</accession>
<dbReference type="EMBL" id="QGLL01000001">
    <property type="protein sequence ID" value="PXY85767.1"/>
    <property type="molecule type" value="Genomic_DNA"/>
</dbReference>
<gene>
    <name evidence="5" type="ORF">DKK75_00920</name>
</gene>
<reference evidence="5 6" key="1">
    <citation type="submission" date="2018-05" db="EMBL/GenBank/DDBJ databases">
        <title>Reference genomes for bee gut microbiota database.</title>
        <authorList>
            <person name="Ellegaard K.M."/>
        </authorList>
    </citation>
    <scope>NUCLEOTIDE SEQUENCE [LARGE SCALE GENOMIC DNA]</scope>
    <source>
        <strain evidence="5 6">ESL0200</strain>
    </source>
</reference>